<keyword evidence="1" id="KW-1133">Transmembrane helix</keyword>
<keyword evidence="1" id="KW-0472">Membrane</keyword>
<sequence>MRLPIYSRNRSTKSQLWKRFRGLPIVTILLLFSMTLQGCNIMMIMGYLVGGPPSVDPEFDTTTNLSMTDKGVKVAVICTAPKNMKSEHPEIHTSIIKAVSARLHEHSIKVIDPEKIVAWLDEHPEWDKPQELGKDLDATYVIYIDLSKFNLYEKGNQDNYRGRAEAMISVIEMDEEGEGEKIFTKSILSQFPYAVSRSAQDISYTKFKREYRAHLSDIIGRLFYEYYNGDDFDAAT</sequence>
<reference evidence="2" key="1">
    <citation type="submission" date="2018-06" db="EMBL/GenBank/DDBJ databases">
        <authorList>
            <person name="Zhirakovskaya E."/>
        </authorList>
    </citation>
    <scope>NUCLEOTIDE SEQUENCE</scope>
</reference>
<organism evidence="2">
    <name type="scientific">hydrothermal vent metagenome</name>
    <dbReference type="NCBI Taxonomy" id="652676"/>
    <lineage>
        <taxon>unclassified sequences</taxon>
        <taxon>metagenomes</taxon>
        <taxon>ecological metagenomes</taxon>
    </lineage>
</organism>
<name>A0A3B1E6E6_9ZZZZ</name>
<proteinExistence type="predicted"/>
<protein>
    <submittedName>
        <fullName evidence="2">Uncharacterized protein</fullName>
    </submittedName>
</protein>
<gene>
    <name evidence="2" type="ORF">MNBD_PLANCTO02-2628</name>
</gene>
<dbReference type="EMBL" id="UOGL01000251">
    <property type="protein sequence ID" value="VAX38717.1"/>
    <property type="molecule type" value="Genomic_DNA"/>
</dbReference>
<evidence type="ECO:0000313" key="2">
    <source>
        <dbReference type="EMBL" id="VAX38717.1"/>
    </source>
</evidence>
<evidence type="ECO:0000256" key="1">
    <source>
        <dbReference type="SAM" id="Phobius"/>
    </source>
</evidence>
<dbReference type="AlphaFoldDB" id="A0A3B1E6E6"/>
<accession>A0A3B1E6E6</accession>
<feature type="transmembrane region" description="Helical" evidence="1">
    <location>
        <begin position="21"/>
        <end position="49"/>
    </location>
</feature>
<keyword evidence="1" id="KW-0812">Transmembrane</keyword>